<protein>
    <submittedName>
        <fullName evidence="2">MarR family winged helix-turn-helix transcriptional regulator</fullName>
    </submittedName>
</protein>
<feature type="domain" description="HTH marR-type" evidence="1">
    <location>
        <begin position="3"/>
        <end position="131"/>
    </location>
</feature>
<dbReference type="InterPro" id="IPR036388">
    <property type="entry name" value="WH-like_DNA-bd_sf"/>
</dbReference>
<dbReference type="InterPro" id="IPR039422">
    <property type="entry name" value="MarR/SlyA-like"/>
</dbReference>
<dbReference type="PROSITE" id="PS50995">
    <property type="entry name" value="HTH_MARR_2"/>
    <property type="match status" value="1"/>
</dbReference>
<accession>A0ABW3BZ13</accession>
<sequence>MSSPCVCTRLRRAARAANTLYDAALAPAGLTTPQFALLRTLARTGACSLTAFGAATGHDRTTLNRTVGALEREGLVQSCAGTDKRQRMVSLTDTGRAAIDRATPLWEQAQAEMAQQVDTGTLFALLDRVEAGVRP</sequence>
<proteinExistence type="predicted"/>
<name>A0ABW3BZ13_SPHXN</name>
<dbReference type="EMBL" id="JBHTIK010000002">
    <property type="protein sequence ID" value="MFD0847363.1"/>
    <property type="molecule type" value="Genomic_DNA"/>
</dbReference>
<dbReference type="Proteomes" id="UP001597124">
    <property type="component" value="Unassembled WGS sequence"/>
</dbReference>
<dbReference type="InterPro" id="IPR036390">
    <property type="entry name" value="WH_DNA-bd_sf"/>
</dbReference>
<reference evidence="3" key="1">
    <citation type="journal article" date="2019" name="Int. J. Syst. Evol. Microbiol.">
        <title>The Global Catalogue of Microorganisms (GCM) 10K type strain sequencing project: providing services to taxonomists for standard genome sequencing and annotation.</title>
        <authorList>
            <consortium name="The Broad Institute Genomics Platform"/>
            <consortium name="The Broad Institute Genome Sequencing Center for Infectious Disease"/>
            <person name="Wu L."/>
            <person name="Ma J."/>
        </authorList>
    </citation>
    <scope>NUCLEOTIDE SEQUENCE [LARGE SCALE GENOMIC DNA]</scope>
    <source>
        <strain evidence="3">CCUG 52537</strain>
    </source>
</reference>
<evidence type="ECO:0000313" key="2">
    <source>
        <dbReference type="EMBL" id="MFD0847363.1"/>
    </source>
</evidence>
<organism evidence="2 3">
    <name type="scientific">Sphingosinicella xenopeptidilytica</name>
    <dbReference type="NCBI Taxonomy" id="364098"/>
    <lineage>
        <taxon>Bacteria</taxon>
        <taxon>Pseudomonadati</taxon>
        <taxon>Pseudomonadota</taxon>
        <taxon>Alphaproteobacteria</taxon>
        <taxon>Sphingomonadales</taxon>
        <taxon>Sphingosinicellaceae</taxon>
        <taxon>Sphingosinicella</taxon>
    </lineage>
</organism>
<dbReference type="SMART" id="SM00347">
    <property type="entry name" value="HTH_MARR"/>
    <property type="match status" value="1"/>
</dbReference>
<dbReference type="InterPro" id="IPR000835">
    <property type="entry name" value="HTH_MarR-typ"/>
</dbReference>
<dbReference type="PANTHER" id="PTHR33164">
    <property type="entry name" value="TRANSCRIPTIONAL REGULATOR, MARR FAMILY"/>
    <property type="match status" value="1"/>
</dbReference>
<dbReference type="SUPFAM" id="SSF46785">
    <property type="entry name" value="Winged helix' DNA-binding domain"/>
    <property type="match status" value="1"/>
</dbReference>
<evidence type="ECO:0000313" key="3">
    <source>
        <dbReference type="Proteomes" id="UP001597124"/>
    </source>
</evidence>
<dbReference type="Pfam" id="PF12802">
    <property type="entry name" value="MarR_2"/>
    <property type="match status" value="1"/>
</dbReference>
<dbReference type="PANTHER" id="PTHR33164:SF105">
    <property type="entry name" value="TRANSCRIPTIONAL REPRESSOR PROTEIN-RELATED"/>
    <property type="match status" value="1"/>
</dbReference>
<evidence type="ECO:0000259" key="1">
    <source>
        <dbReference type="PROSITE" id="PS50995"/>
    </source>
</evidence>
<dbReference type="RefSeq" id="WP_381486250.1">
    <property type="nucleotide sequence ID" value="NZ_JBHTIK010000002.1"/>
</dbReference>
<gene>
    <name evidence="2" type="ORF">ACFQ00_03430</name>
</gene>
<dbReference type="Gene3D" id="1.10.10.10">
    <property type="entry name" value="Winged helix-like DNA-binding domain superfamily/Winged helix DNA-binding domain"/>
    <property type="match status" value="1"/>
</dbReference>
<comment type="caution">
    <text evidence="2">The sequence shown here is derived from an EMBL/GenBank/DDBJ whole genome shotgun (WGS) entry which is preliminary data.</text>
</comment>
<keyword evidence="3" id="KW-1185">Reference proteome</keyword>